<dbReference type="STRING" id="735517.SAMN05444272_3077"/>
<dbReference type="RefSeq" id="WP_139251154.1">
    <property type="nucleotide sequence ID" value="NZ_FRBW01000003.1"/>
</dbReference>
<dbReference type="Proteomes" id="UP000186002">
    <property type="component" value="Unassembled WGS sequence"/>
</dbReference>
<dbReference type="EMBL" id="FRBW01000003">
    <property type="protein sequence ID" value="SHM73126.1"/>
    <property type="molecule type" value="Genomic_DNA"/>
</dbReference>
<evidence type="ECO:0000313" key="2">
    <source>
        <dbReference type="EMBL" id="SHM73126.1"/>
    </source>
</evidence>
<accession>A0A1M7L5L7</accession>
<feature type="compositionally biased region" description="Acidic residues" evidence="1">
    <location>
        <begin position="10"/>
        <end position="19"/>
    </location>
</feature>
<gene>
    <name evidence="2" type="ORF">SAMN05444272_3077</name>
</gene>
<protein>
    <submittedName>
        <fullName evidence="2">Uncharacterized protein</fullName>
    </submittedName>
</protein>
<feature type="region of interest" description="Disordered" evidence="1">
    <location>
        <begin position="1"/>
        <end position="44"/>
    </location>
</feature>
<keyword evidence="3" id="KW-1185">Reference proteome</keyword>
<proteinExistence type="predicted"/>
<sequence>MSRQSRDNEPENIDSDEGEEGRGAASVTSLKPLSDKSGKTRRRRIVSDNKEVAFENNFDEHSPDLAPAYEELLHVEKLPNGCAVGYFKGRWYFYSRKNKCLGNRKYYEDALEAAFSVSVPEIEDEIEEYSPSRPGF</sequence>
<dbReference type="AlphaFoldDB" id="A0A1M7L5L7"/>
<reference evidence="2 3" key="1">
    <citation type="submission" date="2016-11" db="EMBL/GenBank/DDBJ databases">
        <authorList>
            <person name="Jaros S."/>
            <person name="Januszkiewicz K."/>
            <person name="Wedrychowicz H."/>
        </authorList>
    </citation>
    <scope>NUCLEOTIDE SEQUENCE [LARGE SCALE GENOMIC DNA]</scope>
    <source>
        <strain evidence="2 3">DSM 22153</strain>
    </source>
</reference>
<organism evidence="2 3">
    <name type="scientific">Roseibium suaedae</name>
    <dbReference type="NCBI Taxonomy" id="735517"/>
    <lineage>
        <taxon>Bacteria</taxon>
        <taxon>Pseudomonadati</taxon>
        <taxon>Pseudomonadota</taxon>
        <taxon>Alphaproteobacteria</taxon>
        <taxon>Hyphomicrobiales</taxon>
        <taxon>Stappiaceae</taxon>
        <taxon>Roseibium</taxon>
    </lineage>
</organism>
<evidence type="ECO:0000313" key="3">
    <source>
        <dbReference type="Proteomes" id="UP000186002"/>
    </source>
</evidence>
<name>A0A1M7L5L7_9HYPH</name>
<evidence type="ECO:0000256" key="1">
    <source>
        <dbReference type="SAM" id="MobiDB-lite"/>
    </source>
</evidence>